<dbReference type="SUPFAM" id="SSF51110">
    <property type="entry name" value="alpha-D-mannose-specific plant lectins"/>
    <property type="match status" value="1"/>
</dbReference>
<dbReference type="GO" id="GO:0051707">
    <property type="term" value="P:response to other organism"/>
    <property type="evidence" value="ECO:0007669"/>
    <property type="project" value="UniProtKB-ARBA"/>
</dbReference>
<evidence type="ECO:0000256" key="16">
    <source>
        <dbReference type="PROSITE-ProRule" id="PRU10141"/>
    </source>
</evidence>
<dbReference type="InterPro" id="IPR017441">
    <property type="entry name" value="Protein_kinase_ATP_BS"/>
</dbReference>
<accession>A0AAV8CC07</accession>
<dbReference type="InterPro" id="IPR011009">
    <property type="entry name" value="Kinase-like_dom_sf"/>
</dbReference>
<dbReference type="PROSITE" id="PS50011">
    <property type="entry name" value="PROTEIN_KINASE_DOM"/>
    <property type="match status" value="1"/>
</dbReference>
<keyword evidence="17" id="KW-0472">Membrane</keyword>
<comment type="caution">
    <text evidence="22">The sequence shown here is derived from an EMBL/GenBank/DDBJ whole genome shotgun (WGS) entry which is preliminary data.</text>
</comment>
<keyword evidence="4" id="KW-0723">Serine/threonine-protein kinase</keyword>
<evidence type="ECO:0000256" key="9">
    <source>
        <dbReference type="ARBA" id="ARBA00022840"/>
    </source>
</evidence>
<evidence type="ECO:0000256" key="4">
    <source>
        <dbReference type="ARBA" id="ARBA00022527"/>
    </source>
</evidence>
<feature type="domain" description="Apple" evidence="21">
    <location>
        <begin position="232"/>
        <end position="311"/>
    </location>
</feature>
<dbReference type="SUPFAM" id="SSF56112">
    <property type="entry name" value="Protein kinase-like (PK-like)"/>
    <property type="match status" value="1"/>
</dbReference>
<keyword evidence="17" id="KW-1133">Transmembrane helix</keyword>
<dbReference type="InterPro" id="IPR001480">
    <property type="entry name" value="Bulb-type_lectin_dom"/>
</dbReference>
<evidence type="ECO:0000256" key="7">
    <source>
        <dbReference type="ARBA" id="ARBA00022741"/>
    </source>
</evidence>
<evidence type="ECO:0000259" key="19">
    <source>
        <dbReference type="PROSITE" id="PS50026"/>
    </source>
</evidence>
<keyword evidence="6" id="KW-0732">Signal</keyword>
<keyword evidence="9 16" id="KW-0067">ATP-binding</keyword>
<dbReference type="CDD" id="cd00053">
    <property type="entry name" value="EGF"/>
    <property type="match status" value="1"/>
</dbReference>
<proteinExistence type="predicted"/>
<name>A0AAV8CC07_9POAL</name>
<keyword evidence="17" id="KW-0812">Transmembrane</keyword>
<keyword evidence="5" id="KW-0808">Transferase</keyword>
<sequence>MTVTIWSTNTSSLNTTMLQLSDEGNLILQASQNRILWQSFDQPENTFIQGMHMAINTRTGARQLYTCWRRADDPTPGNFSLGLDPSGSTQVFIWKDYTVKYWRSGEWNGASNFIGIPWVPLYSKGFNFVTDNDQKYYTFTAINDSLARFVLHWNGTFSSYMYTGSSHGWDGLWHQPVKQCEIYNACGPNGLCRNNGNLASCRCLDGYQPKSAHNWMTGNWSGGCVRQAPLQCQADKKQSEYKRLPGMKLLDHAVWTSDIGDSDACKSYCSSNCSCNAYAYVTTVGCMMWSGDLIDIYHFDNGGYDFYVKVPQGSNNQKTAIVTGTVSGFVVFLLVASIFLWKQFRFCSGPKATSNFCSSNKLGEGGFGRVYKGKLPGVEEIAVKRLSATSRQGIEELKNEVVLIAKLQHRNLVRLLGYPSNRGLLDWRKRFKIIEGIARGLLYLHRDSRLRVVHRDLKASNILLDNDMDPKISDFGMARIFGGDQNQHNTIHVVGTFGYMAPEYAMEGIFSVKSDVYSFGILLLEIITGKKNSSFHNKEDSLNIVGYAYKKWQEGNTGNLIDPTIREPCCLPQVLRCLHVALLCVQDLAQDQPEIPSVISMILTESTNLTVPRQPTFTVQGYSCDNCASKRNAEMISECGVTITSLQGR</sequence>
<dbReference type="GO" id="GO:0004674">
    <property type="term" value="F:protein serine/threonine kinase activity"/>
    <property type="evidence" value="ECO:0007669"/>
    <property type="project" value="UniProtKB-KW"/>
</dbReference>
<dbReference type="PANTHER" id="PTHR27002:SF181">
    <property type="entry name" value="RECEPTOR-LIKE SERINE_THREONINE-PROTEIN KINASE"/>
    <property type="match status" value="1"/>
</dbReference>
<feature type="domain" description="EGF-like" evidence="19">
    <location>
        <begin position="176"/>
        <end position="213"/>
    </location>
</feature>
<evidence type="ECO:0000256" key="15">
    <source>
        <dbReference type="PROSITE-ProRule" id="PRU00076"/>
    </source>
</evidence>
<dbReference type="AlphaFoldDB" id="A0AAV8CC07"/>
<dbReference type="GO" id="GO:0005886">
    <property type="term" value="C:plasma membrane"/>
    <property type="evidence" value="ECO:0007669"/>
    <property type="project" value="UniProtKB-SubCell"/>
</dbReference>
<dbReference type="FunFam" id="1.10.510.10:FF:000060">
    <property type="entry name" value="G-type lectin S-receptor-like serine/threonine-protein kinase"/>
    <property type="match status" value="1"/>
</dbReference>
<dbReference type="SMART" id="SM00473">
    <property type="entry name" value="PAN_AP"/>
    <property type="match status" value="1"/>
</dbReference>
<evidence type="ECO:0000256" key="8">
    <source>
        <dbReference type="ARBA" id="ARBA00022777"/>
    </source>
</evidence>
<evidence type="ECO:0000256" key="2">
    <source>
        <dbReference type="ARBA" id="ARBA00012513"/>
    </source>
</evidence>
<dbReference type="InterPro" id="IPR001245">
    <property type="entry name" value="Ser-Thr/Tyr_kinase_cat_dom"/>
</dbReference>
<dbReference type="PROSITE" id="PS50948">
    <property type="entry name" value="PAN"/>
    <property type="match status" value="1"/>
</dbReference>
<evidence type="ECO:0000256" key="1">
    <source>
        <dbReference type="ARBA" id="ARBA00004251"/>
    </source>
</evidence>
<dbReference type="Pfam" id="PF00069">
    <property type="entry name" value="Pkinase"/>
    <property type="match status" value="1"/>
</dbReference>
<dbReference type="Pfam" id="PF08276">
    <property type="entry name" value="PAN_2"/>
    <property type="match status" value="1"/>
</dbReference>
<dbReference type="PANTHER" id="PTHR27002">
    <property type="entry name" value="RECEPTOR-LIKE SERINE/THREONINE-PROTEIN KINASE SD1-8"/>
    <property type="match status" value="1"/>
</dbReference>
<dbReference type="InterPro" id="IPR000742">
    <property type="entry name" value="EGF"/>
</dbReference>
<dbReference type="Pfam" id="PF01453">
    <property type="entry name" value="B_lectin"/>
    <property type="match status" value="1"/>
</dbReference>
<keyword evidence="12" id="KW-0325">Glycoprotein</keyword>
<evidence type="ECO:0000259" key="18">
    <source>
        <dbReference type="PROSITE" id="PS50011"/>
    </source>
</evidence>
<comment type="caution">
    <text evidence="15">Lacks conserved residue(s) required for the propagation of feature annotation.</text>
</comment>
<comment type="catalytic activity">
    <reaction evidence="13">
        <text>L-threonyl-[protein] + ATP = O-phospho-L-threonyl-[protein] + ADP + H(+)</text>
        <dbReference type="Rhea" id="RHEA:46608"/>
        <dbReference type="Rhea" id="RHEA-COMP:11060"/>
        <dbReference type="Rhea" id="RHEA-COMP:11605"/>
        <dbReference type="ChEBI" id="CHEBI:15378"/>
        <dbReference type="ChEBI" id="CHEBI:30013"/>
        <dbReference type="ChEBI" id="CHEBI:30616"/>
        <dbReference type="ChEBI" id="CHEBI:61977"/>
        <dbReference type="ChEBI" id="CHEBI:456216"/>
        <dbReference type="EC" id="2.7.11.1"/>
    </reaction>
</comment>
<protein>
    <recommendedName>
        <fullName evidence="2">non-specific serine/threonine protein kinase</fullName>
        <ecNumber evidence="2">2.7.11.1</ecNumber>
    </recommendedName>
</protein>
<keyword evidence="10" id="KW-1015">Disulfide bond</keyword>
<evidence type="ECO:0000256" key="13">
    <source>
        <dbReference type="ARBA" id="ARBA00047899"/>
    </source>
</evidence>
<keyword evidence="23" id="KW-1185">Reference proteome</keyword>
<gene>
    <name evidence="22" type="ORF">LUZ62_086835</name>
</gene>
<keyword evidence="11" id="KW-0675">Receptor</keyword>
<dbReference type="InterPro" id="IPR000858">
    <property type="entry name" value="S_locus_glycoprot_dom"/>
</dbReference>
<dbReference type="PROSITE" id="PS00108">
    <property type="entry name" value="PROTEIN_KINASE_ST"/>
    <property type="match status" value="1"/>
</dbReference>
<feature type="domain" description="Protein kinase" evidence="18">
    <location>
        <begin position="356"/>
        <end position="649"/>
    </location>
</feature>
<evidence type="ECO:0000256" key="5">
    <source>
        <dbReference type="ARBA" id="ARBA00022679"/>
    </source>
</evidence>
<dbReference type="InterPro" id="IPR003609">
    <property type="entry name" value="Pan_app"/>
</dbReference>
<dbReference type="EMBL" id="JAMFTS010000005">
    <property type="protein sequence ID" value="KAJ4752430.1"/>
    <property type="molecule type" value="Genomic_DNA"/>
</dbReference>
<evidence type="ECO:0000313" key="22">
    <source>
        <dbReference type="EMBL" id="KAJ4752430.1"/>
    </source>
</evidence>
<dbReference type="GO" id="GO:0005524">
    <property type="term" value="F:ATP binding"/>
    <property type="evidence" value="ECO:0007669"/>
    <property type="project" value="UniProtKB-UniRule"/>
</dbReference>
<evidence type="ECO:0000259" key="21">
    <source>
        <dbReference type="PROSITE" id="PS50948"/>
    </source>
</evidence>
<organism evidence="22 23">
    <name type="scientific">Rhynchospora pubera</name>
    <dbReference type="NCBI Taxonomy" id="906938"/>
    <lineage>
        <taxon>Eukaryota</taxon>
        <taxon>Viridiplantae</taxon>
        <taxon>Streptophyta</taxon>
        <taxon>Embryophyta</taxon>
        <taxon>Tracheophyta</taxon>
        <taxon>Spermatophyta</taxon>
        <taxon>Magnoliopsida</taxon>
        <taxon>Liliopsida</taxon>
        <taxon>Poales</taxon>
        <taxon>Cyperaceae</taxon>
        <taxon>Cyperoideae</taxon>
        <taxon>Rhynchosporeae</taxon>
        <taxon>Rhynchospora</taxon>
    </lineage>
</organism>
<dbReference type="SUPFAM" id="SSF57414">
    <property type="entry name" value="Hairpin loop containing domain-like"/>
    <property type="match status" value="1"/>
</dbReference>
<dbReference type="PROSITE" id="PS00107">
    <property type="entry name" value="PROTEIN_KINASE_ATP"/>
    <property type="match status" value="1"/>
</dbReference>
<dbReference type="Proteomes" id="UP001140206">
    <property type="component" value="Chromosome 5"/>
</dbReference>
<reference evidence="22" key="1">
    <citation type="submission" date="2022-08" db="EMBL/GenBank/DDBJ databases">
        <authorList>
            <person name="Marques A."/>
        </authorList>
    </citation>
    <scope>NUCLEOTIDE SEQUENCE</scope>
    <source>
        <strain evidence="22">RhyPub2mFocal</strain>
        <tissue evidence="22">Leaves</tissue>
    </source>
</reference>
<dbReference type="Pfam" id="PF00954">
    <property type="entry name" value="S_locus_glycop"/>
    <property type="match status" value="1"/>
</dbReference>
<evidence type="ECO:0000256" key="6">
    <source>
        <dbReference type="ARBA" id="ARBA00022729"/>
    </source>
</evidence>
<keyword evidence="15" id="KW-0245">EGF-like domain</keyword>
<dbReference type="CDD" id="cd01098">
    <property type="entry name" value="PAN_AP_plant"/>
    <property type="match status" value="1"/>
</dbReference>
<dbReference type="InterPro" id="IPR036426">
    <property type="entry name" value="Bulb-type_lectin_dom_sf"/>
</dbReference>
<comment type="catalytic activity">
    <reaction evidence="14">
        <text>L-seryl-[protein] + ATP = O-phospho-L-seryl-[protein] + ADP + H(+)</text>
        <dbReference type="Rhea" id="RHEA:17989"/>
        <dbReference type="Rhea" id="RHEA-COMP:9863"/>
        <dbReference type="Rhea" id="RHEA-COMP:11604"/>
        <dbReference type="ChEBI" id="CHEBI:15378"/>
        <dbReference type="ChEBI" id="CHEBI:29999"/>
        <dbReference type="ChEBI" id="CHEBI:30616"/>
        <dbReference type="ChEBI" id="CHEBI:83421"/>
        <dbReference type="ChEBI" id="CHEBI:456216"/>
        <dbReference type="EC" id="2.7.11.1"/>
    </reaction>
</comment>
<dbReference type="EC" id="2.7.11.1" evidence="2"/>
<keyword evidence="7 16" id="KW-0547">Nucleotide-binding</keyword>
<keyword evidence="3" id="KW-1003">Cell membrane</keyword>
<dbReference type="Pfam" id="PF07714">
    <property type="entry name" value="PK_Tyr_Ser-Thr"/>
    <property type="match status" value="1"/>
</dbReference>
<dbReference type="Gene3D" id="3.30.200.20">
    <property type="entry name" value="Phosphorylase Kinase, domain 1"/>
    <property type="match status" value="1"/>
</dbReference>
<evidence type="ECO:0000256" key="3">
    <source>
        <dbReference type="ARBA" id="ARBA00022475"/>
    </source>
</evidence>
<comment type="subcellular location">
    <subcellularLocation>
        <location evidence="1">Cell membrane</location>
        <topology evidence="1">Single-pass type I membrane protein</topology>
    </subcellularLocation>
</comment>
<dbReference type="InterPro" id="IPR008271">
    <property type="entry name" value="Ser/Thr_kinase_AS"/>
</dbReference>
<feature type="transmembrane region" description="Helical" evidence="17">
    <location>
        <begin position="320"/>
        <end position="341"/>
    </location>
</feature>
<evidence type="ECO:0000256" key="17">
    <source>
        <dbReference type="SAM" id="Phobius"/>
    </source>
</evidence>
<evidence type="ECO:0000256" key="11">
    <source>
        <dbReference type="ARBA" id="ARBA00023170"/>
    </source>
</evidence>
<dbReference type="SMART" id="SM00220">
    <property type="entry name" value="S_TKc"/>
    <property type="match status" value="1"/>
</dbReference>
<evidence type="ECO:0000256" key="14">
    <source>
        <dbReference type="ARBA" id="ARBA00048679"/>
    </source>
</evidence>
<dbReference type="InterPro" id="IPR000719">
    <property type="entry name" value="Prot_kinase_dom"/>
</dbReference>
<dbReference type="GO" id="GO:0048544">
    <property type="term" value="P:recognition of pollen"/>
    <property type="evidence" value="ECO:0007669"/>
    <property type="project" value="InterPro"/>
</dbReference>
<evidence type="ECO:0000256" key="10">
    <source>
        <dbReference type="ARBA" id="ARBA00023157"/>
    </source>
</evidence>
<keyword evidence="8 22" id="KW-0418">Kinase</keyword>
<feature type="domain" description="Bulb-type lectin" evidence="20">
    <location>
        <begin position="1"/>
        <end position="41"/>
    </location>
</feature>
<dbReference type="Gene3D" id="2.90.10.10">
    <property type="entry name" value="Bulb-type lectin domain"/>
    <property type="match status" value="1"/>
</dbReference>
<dbReference type="PROSITE" id="PS50927">
    <property type="entry name" value="BULB_LECTIN"/>
    <property type="match status" value="1"/>
</dbReference>
<evidence type="ECO:0000259" key="20">
    <source>
        <dbReference type="PROSITE" id="PS50927"/>
    </source>
</evidence>
<evidence type="ECO:0000313" key="23">
    <source>
        <dbReference type="Proteomes" id="UP001140206"/>
    </source>
</evidence>
<dbReference type="PROSITE" id="PS50026">
    <property type="entry name" value="EGF_3"/>
    <property type="match status" value="1"/>
</dbReference>
<evidence type="ECO:0000256" key="12">
    <source>
        <dbReference type="ARBA" id="ARBA00023180"/>
    </source>
</evidence>
<dbReference type="Gene3D" id="1.10.510.10">
    <property type="entry name" value="Transferase(Phosphotransferase) domain 1"/>
    <property type="match status" value="1"/>
</dbReference>
<feature type="binding site" evidence="16">
    <location>
        <position position="384"/>
    </location>
    <ligand>
        <name>ATP</name>
        <dbReference type="ChEBI" id="CHEBI:30616"/>
    </ligand>
</feature>